<evidence type="ECO:0000313" key="2">
    <source>
        <dbReference type="EMBL" id="GFH09294.1"/>
    </source>
</evidence>
<gene>
    <name evidence="2" type="ORF">HaLaN_04404</name>
</gene>
<protein>
    <submittedName>
        <fullName evidence="2">Uncharacterized protein</fullName>
    </submittedName>
</protein>
<reference evidence="2 3" key="1">
    <citation type="submission" date="2020-02" db="EMBL/GenBank/DDBJ databases">
        <title>Draft genome sequence of Haematococcus lacustris strain NIES-144.</title>
        <authorList>
            <person name="Morimoto D."/>
            <person name="Nakagawa S."/>
            <person name="Yoshida T."/>
            <person name="Sawayama S."/>
        </authorList>
    </citation>
    <scope>NUCLEOTIDE SEQUENCE [LARGE SCALE GENOMIC DNA]</scope>
    <source>
        <strain evidence="2 3">NIES-144</strain>
    </source>
</reference>
<accession>A0A699YR93</accession>
<name>A0A699YR93_HAELA</name>
<dbReference type="Proteomes" id="UP000485058">
    <property type="component" value="Unassembled WGS sequence"/>
</dbReference>
<comment type="caution">
    <text evidence="2">The sequence shown here is derived from an EMBL/GenBank/DDBJ whole genome shotgun (WGS) entry which is preliminary data.</text>
</comment>
<evidence type="ECO:0000313" key="3">
    <source>
        <dbReference type="Proteomes" id="UP000485058"/>
    </source>
</evidence>
<sequence>MSLSVHAWQLRRGGYMRDLMPWRAYIRRHNHHRHPNHDQQPVHQHTAACPPAHSSSTQQVTPKDEKGKHVPSGPRLFRIAQLAIAQWKRAHSGDSGAGQAVVSFAHAKLGHLVQSPHSQAAVAAGGYKWLARCRCNVRKG</sequence>
<dbReference type="AlphaFoldDB" id="A0A699YR93"/>
<proteinExistence type="predicted"/>
<keyword evidence="3" id="KW-1185">Reference proteome</keyword>
<feature type="region of interest" description="Disordered" evidence="1">
    <location>
        <begin position="32"/>
        <end position="72"/>
    </location>
</feature>
<evidence type="ECO:0000256" key="1">
    <source>
        <dbReference type="SAM" id="MobiDB-lite"/>
    </source>
</evidence>
<organism evidence="2 3">
    <name type="scientific">Haematococcus lacustris</name>
    <name type="common">Green alga</name>
    <name type="synonym">Haematococcus pluvialis</name>
    <dbReference type="NCBI Taxonomy" id="44745"/>
    <lineage>
        <taxon>Eukaryota</taxon>
        <taxon>Viridiplantae</taxon>
        <taxon>Chlorophyta</taxon>
        <taxon>core chlorophytes</taxon>
        <taxon>Chlorophyceae</taxon>
        <taxon>CS clade</taxon>
        <taxon>Chlamydomonadales</taxon>
        <taxon>Haematococcaceae</taxon>
        <taxon>Haematococcus</taxon>
    </lineage>
</organism>
<dbReference type="EMBL" id="BLLF01000222">
    <property type="protein sequence ID" value="GFH09294.1"/>
    <property type="molecule type" value="Genomic_DNA"/>
</dbReference>